<reference evidence="2 3" key="1">
    <citation type="submission" date="2023-02" db="EMBL/GenBank/DDBJ databases">
        <title>Streptomyces sp. SCA4-21 with antifungal activity against Fusarium oxysporum f. sp. cubense, Streptomyces sp. SCA2-17 with antifungal activity against Fusarium oxysporum f. sp. cubense.</title>
        <authorList>
            <person name="Qi D."/>
        </authorList>
    </citation>
    <scope>NUCLEOTIDE SEQUENCE [LARGE SCALE GENOMIC DNA]</scope>
    <source>
        <strain evidence="2 3">SCA4-21</strain>
    </source>
</reference>
<dbReference type="Proteomes" id="UP001305606">
    <property type="component" value="Chromosome"/>
</dbReference>
<organism evidence="2 3">
    <name type="scientific">Streptomyces luomodiensis</name>
    <dbReference type="NCBI Taxonomy" id="3026192"/>
    <lineage>
        <taxon>Bacteria</taxon>
        <taxon>Bacillati</taxon>
        <taxon>Actinomycetota</taxon>
        <taxon>Actinomycetes</taxon>
        <taxon>Kitasatosporales</taxon>
        <taxon>Streptomycetaceae</taxon>
        <taxon>Streptomyces</taxon>
    </lineage>
</organism>
<feature type="compositionally biased region" description="Polar residues" evidence="1">
    <location>
        <begin position="49"/>
        <end position="59"/>
    </location>
</feature>
<protein>
    <submittedName>
        <fullName evidence="2">Uncharacterized protein</fullName>
    </submittedName>
</protein>
<feature type="compositionally biased region" description="Basic and acidic residues" evidence="1">
    <location>
        <begin position="1"/>
        <end position="14"/>
    </location>
</feature>
<sequence>MARSDFGAHLRPEDGFGDQPGVRADAGPESWRAEAERVLAEARQRAARKTQQPFSGWFR</sequence>
<accession>A0ABY9VAI8</accession>
<feature type="region of interest" description="Disordered" evidence="1">
    <location>
        <begin position="1"/>
        <end position="59"/>
    </location>
</feature>
<gene>
    <name evidence="2" type="ORF">PS467_21085</name>
</gene>
<dbReference type="RefSeq" id="WP_311040115.1">
    <property type="nucleotide sequence ID" value="NZ_CP117522.1"/>
</dbReference>
<evidence type="ECO:0000256" key="1">
    <source>
        <dbReference type="SAM" id="MobiDB-lite"/>
    </source>
</evidence>
<proteinExistence type="predicted"/>
<feature type="compositionally biased region" description="Basic and acidic residues" evidence="1">
    <location>
        <begin position="31"/>
        <end position="44"/>
    </location>
</feature>
<dbReference type="EMBL" id="CP117522">
    <property type="protein sequence ID" value="WNF01868.1"/>
    <property type="molecule type" value="Genomic_DNA"/>
</dbReference>
<evidence type="ECO:0000313" key="2">
    <source>
        <dbReference type="EMBL" id="WNF01868.1"/>
    </source>
</evidence>
<keyword evidence="3" id="KW-1185">Reference proteome</keyword>
<name>A0ABY9VAI8_9ACTN</name>
<evidence type="ECO:0000313" key="3">
    <source>
        <dbReference type="Proteomes" id="UP001305606"/>
    </source>
</evidence>